<feature type="region of interest" description="Disordered" evidence="1">
    <location>
        <begin position="109"/>
        <end position="147"/>
    </location>
</feature>
<feature type="compositionally biased region" description="Polar residues" evidence="1">
    <location>
        <begin position="111"/>
        <end position="126"/>
    </location>
</feature>
<dbReference type="RefSeq" id="WP_126305725.1">
    <property type="nucleotide sequence ID" value="NZ_AP018449.1"/>
</dbReference>
<dbReference type="KEGG" id="mana:MAMMFC1_00231"/>
<dbReference type="Proteomes" id="UP000276437">
    <property type="component" value="Chromosome"/>
</dbReference>
<proteinExistence type="predicted"/>
<name>A0A348AEV0_9FIRM</name>
<sequence>MSKEITGWIVGGLIAVSAMGLAFGTNIGRAAEKSAEQPPAKQDCVMNEGQMGAMDHNMMDAQEMQKQCLEMMKSPEMQKTMKNMMKQPEMQAMMKQMLTNDPEFRQIISDLVNSVDPNAQTDNQASPADASTPPPGGMDHSNHHSSN</sequence>
<protein>
    <submittedName>
        <fullName evidence="2">Uncharacterized protein</fullName>
    </submittedName>
</protein>
<evidence type="ECO:0000313" key="2">
    <source>
        <dbReference type="EMBL" id="BBB89598.1"/>
    </source>
</evidence>
<dbReference type="AlphaFoldDB" id="A0A348AEV0"/>
<dbReference type="OrthoDB" id="1684730at2"/>
<organism evidence="2 3">
    <name type="scientific">Methylomusa anaerophila</name>
    <dbReference type="NCBI Taxonomy" id="1930071"/>
    <lineage>
        <taxon>Bacteria</taxon>
        <taxon>Bacillati</taxon>
        <taxon>Bacillota</taxon>
        <taxon>Negativicutes</taxon>
        <taxon>Selenomonadales</taxon>
        <taxon>Sporomusaceae</taxon>
        <taxon>Methylomusa</taxon>
    </lineage>
</organism>
<evidence type="ECO:0000313" key="3">
    <source>
        <dbReference type="Proteomes" id="UP000276437"/>
    </source>
</evidence>
<keyword evidence="3" id="KW-1185">Reference proteome</keyword>
<reference evidence="2 3" key="1">
    <citation type="journal article" date="2018" name="Int. J. Syst. Evol. Microbiol.">
        <title>Methylomusa anaerophila gen. nov., sp. nov., an anaerobic methanol-utilizing bacterium isolated from a microbial fuel cell.</title>
        <authorList>
            <person name="Amano N."/>
            <person name="Yamamuro A."/>
            <person name="Miyahara M."/>
            <person name="Kouzuma A."/>
            <person name="Abe T."/>
            <person name="Watanabe K."/>
        </authorList>
    </citation>
    <scope>NUCLEOTIDE SEQUENCE [LARGE SCALE GENOMIC DNA]</scope>
    <source>
        <strain evidence="2 3">MMFC1</strain>
    </source>
</reference>
<gene>
    <name evidence="2" type="ORF">MAMMFC1_00231</name>
</gene>
<evidence type="ECO:0000256" key="1">
    <source>
        <dbReference type="SAM" id="MobiDB-lite"/>
    </source>
</evidence>
<accession>A0A348AEV0</accession>
<dbReference type="EMBL" id="AP018449">
    <property type="protein sequence ID" value="BBB89598.1"/>
    <property type="molecule type" value="Genomic_DNA"/>
</dbReference>